<accession>A0A1W1CQW2</accession>
<reference evidence="1" key="1">
    <citation type="submission" date="2016-10" db="EMBL/GenBank/DDBJ databases">
        <authorList>
            <person name="de Groot N.N."/>
        </authorList>
    </citation>
    <scope>NUCLEOTIDE SEQUENCE</scope>
</reference>
<name>A0A1W1CQW2_9ZZZZ</name>
<dbReference type="PANTHER" id="PTHR35841:SF1">
    <property type="entry name" value="PHOSPHONATES-BINDING PERIPLASMIC PROTEIN"/>
    <property type="match status" value="1"/>
</dbReference>
<dbReference type="SUPFAM" id="SSF53850">
    <property type="entry name" value="Periplasmic binding protein-like II"/>
    <property type="match status" value="1"/>
</dbReference>
<sequence>MKVSFILFSLFFLSSLYAKETKHLFVISGVVVNSGNSKKIENFIKMIADKSAYELKPYYVQSYEHLSQTLADYPDALAWTSGATYVEDAVTDGQQLIAVPLYKGVATYRSFIISRKDNPATSLLDFKDKIFTYSDPRSNSGYLIPASVLKKNAYDIDTFFSITINAGIHEKSIEAIYRGLADVAAIDEYVWIEYTRTHPHLKENLHVIEKIGPYAFTPIVAGKDVDQKTIQKLQEALIGMNKVELQTFKNDFNMDGFVVKDKTFFQSIKTNMLLIGIDLEEVK</sequence>
<dbReference type="EMBL" id="FPHF01000105">
    <property type="protein sequence ID" value="SFV68196.1"/>
    <property type="molecule type" value="Genomic_DNA"/>
</dbReference>
<dbReference type="Gene3D" id="3.40.190.10">
    <property type="entry name" value="Periplasmic binding protein-like II"/>
    <property type="match status" value="2"/>
</dbReference>
<protein>
    <submittedName>
        <fullName evidence="1">Periplasmic binding protein-related protein</fullName>
    </submittedName>
</protein>
<organism evidence="1">
    <name type="scientific">hydrothermal vent metagenome</name>
    <dbReference type="NCBI Taxonomy" id="652676"/>
    <lineage>
        <taxon>unclassified sequences</taxon>
        <taxon>metagenomes</taxon>
        <taxon>ecological metagenomes</taxon>
    </lineage>
</organism>
<dbReference type="Pfam" id="PF12974">
    <property type="entry name" value="Phosphonate-bd"/>
    <property type="match status" value="1"/>
</dbReference>
<gene>
    <name evidence="1" type="ORF">MNB_SM-4-1359</name>
</gene>
<proteinExistence type="predicted"/>
<evidence type="ECO:0000313" key="1">
    <source>
        <dbReference type="EMBL" id="SFV68196.1"/>
    </source>
</evidence>
<dbReference type="PANTHER" id="PTHR35841">
    <property type="entry name" value="PHOSPHONATES-BINDING PERIPLASMIC PROTEIN"/>
    <property type="match status" value="1"/>
</dbReference>
<dbReference type="AlphaFoldDB" id="A0A1W1CQW2"/>